<dbReference type="EMBL" id="JAIGNU010000002">
    <property type="protein sequence ID" value="MBX7501867.1"/>
    <property type="molecule type" value="Genomic_DNA"/>
</dbReference>
<dbReference type="Proteomes" id="UP000782554">
    <property type="component" value="Unassembled WGS sequence"/>
</dbReference>
<dbReference type="Gene3D" id="2.60.40.790">
    <property type="match status" value="1"/>
</dbReference>
<keyword evidence="1" id="KW-0346">Stress response</keyword>
<organism evidence="5 6">
    <name type="scientific">Qipengyuania mesophila</name>
    <dbReference type="NCBI Taxonomy" id="2867246"/>
    <lineage>
        <taxon>Bacteria</taxon>
        <taxon>Pseudomonadati</taxon>
        <taxon>Pseudomonadota</taxon>
        <taxon>Alphaproteobacteria</taxon>
        <taxon>Sphingomonadales</taxon>
        <taxon>Erythrobacteraceae</taxon>
        <taxon>Qipengyuania</taxon>
    </lineage>
</organism>
<dbReference type="SUPFAM" id="SSF49764">
    <property type="entry name" value="HSP20-like chaperones"/>
    <property type="match status" value="1"/>
</dbReference>
<sequence length="179" mass="20630">MCPNQSDERRNVETAIRDLIPWKIQGQDIVPRQEERVDHPVMSLHRDINRLFDDMFRGFSMPSLPSIGRSIGWPRVELSENDKEIRVMAELPGMEEKDIEISLDDHQLVIRGEKKSETSDEERGYSERSYGRFERRIGLPSQIDEDKVEAAFRNGVLTVRIPRTSEAAIGRKTIPINAS</sequence>
<comment type="caution">
    <text evidence="5">The sequence shown here is derived from an EMBL/GenBank/DDBJ whole genome shotgun (WGS) entry which is preliminary data.</text>
</comment>
<dbReference type="PANTHER" id="PTHR46733:SF4">
    <property type="entry name" value="HEAT SHOCK PROTEIN 21, CHLOROPLASTIC"/>
    <property type="match status" value="1"/>
</dbReference>
<dbReference type="RefSeq" id="WP_221603489.1">
    <property type="nucleotide sequence ID" value="NZ_JAIGNU010000002.1"/>
</dbReference>
<reference evidence="5 6" key="1">
    <citation type="submission" date="2021-08" db="EMBL/GenBank/DDBJ databases">
        <title>Comparative Genomics Analysis of the Genus Qipengyuania Reveals Extensive Genetic Diversity and Metabolic Versatility, Including the Description of Fifteen Novel Species.</title>
        <authorList>
            <person name="Liu Y."/>
        </authorList>
    </citation>
    <scope>NUCLEOTIDE SEQUENCE [LARGE SCALE GENOMIC DNA]</scope>
    <source>
        <strain evidence="5 6">YG27</strain>
    </source>
</reference>
<name>A0ABS7JWC2_9SPHN</name>
<dbReference type="Pfam" id="PF00011">
    <property type="entry name" value="HSP20"/>
    <property type="match status" value="1"/>
</dbReference>
<evidence type="ECO:0000256" key="2">
    <source>
        <dbReference type="PROSITE-ProRule" id="PRU00285"/>
    </source>
</evidence>
<evidence type="ECO:0000256" key="1">
    <source>
        <dbReference type="ARBA" id="ARBA00023016"/>
    </source>
</evidence>
<dbReference type="InterPro" id="IPR002068">
    <property type="entry name" value="A-crystallin/Hsp20_dom"/>
</dbReference>
<dbReference type="PROSITE" id="PS01031">
    <property type="entry name" value="SHSP"/>
    <property type="match status" value="1"/>
</dbReference>
<evidence type="ECO:0000313" key="5">
    <source>
        <dbReference type="EMBL" id="MBX7501867.1"/>
    </source>
</evidence>
<evidence type="ECO:0000256" key="3">
    <source>
        <dbReference type="RuleBase" id="RU003616"/>
    </source>
</evidence>
<proteinExistence type="inferred from homology"/>
<protein>
    <submittedName>
        <fullName evidence="5">Hsp20/alpha crystallin family protein</fullName>
    </submittedName>
</protein>
<gene>
    <name evidence="5" type="ORF">K3181_10480</name>
</gene>
<dbReference type="InterPro" id="IPR044587">
    <property type="entry name" value="HSP21-like"/>
</dbReference>
<dbReference type="InterPro" id="IPR008978">
    <property type="entry name" value="HSP20-like_chaperone"/>
</dbReference>
<comment type="similarity">
    <text evidence="2 3">Belongs to the small heat shock protein (HSP20) family.</text>
</comment>
<evidence type="ECO:0000259" key="4">
    <source>
        <dbReference type="PROSITE" id="PS01031"/>
    </source>
</evidence>
<keyword evidence="6" id="KW-1185">Reference proteome</keyword>
<dbReference type="CDD" id="cd06464">
    <property type="entry name" value="ACD_sHsps-like"/>
    <property type="match status" value="1"/>
</dbReference>
<accession>A0ABS7JWC2</accession>
<dbReference type="PANTHER" id="PTHR46733">
    <property type="entry name" value="26.5 KDA HEAT SHOCK PROTEIN, MITOCHONDRIAL"/>
    <property type="match status" value="1"/>
</dbReference>
<feature type="domain" description="SHSP" evidence="4">
    <location>
        <begin position="67"/>
        <end position="179"/>
    </location>
</feature>
<evidence type="ECO:0000313" key="6">
    <source>
        <dbReference type="Proteomes" id="UP000782554"/>
    </source>
</evidence>